<evidence type="ECO:0000313" key="2">
    <source>
        <dbReference type="Proteomes" id="UP000186108"/>
    </source>
</evidence>
<protein>
    <submittedName>
        <fullName evidence="1">Uncharacterized protein</fullName>
    </submittedName>
</protein>
<proteinExistence type="predicted"/>
<accession>A0A1B1KBB4</accession>
<name>A0A1B1KBB4_RHOOP</name>
<gene>
    <name evidence="1" type="ORF">R1CP_26295</name>
</gene>
<dbReference type="RefSeq" id="WP_065491897.1">
    <property type="nucleotide sequence ID" value="NZ_CP009111.1"/>
</dbReference>
<sequence>MQGKGIELMSGYVLNGAGRVELPNRPLAVTVAAVTTIVAVRATLPDGRPAEPALYPRVGLLILPRVDSEIVVVARPDGERAAFPDGTVLQVTIGIDSSRDLDSERAELTPVDVSGLHQVELATIAPAGPRVAITARRTAVDVSLRDVGSRARSAARSALALDRLPEPRRLDVEVDVDTTMSMLARIDDGSIRAVIDVLAGVAAVVGAREELAVQLIGHSVTTLPVTELRDVANQVQAELDSAALGMGFRSAAVDRSERDTRTLGFTVTDAVPADWSGECTDTVIRHLVLFGDTAEGGPGVTAVPSTAVSGSQPEPSNLSAMVTSLLADVSASLFSEGVRR</sequence>
<dbReference type="EMBL" id="CP009111">
    <property type="protein sequence ID" value="ANS29907.1"/>
    <property type="molecule type" value="Genomic_DNA"/>
</dbReference>
<dbReference type="Proteomes" id="UP000186108">
    <property type="component" value="Chromosome"/>
</dbReference>
<dbReference type="PATRIC" id="fig|37919.13.peg.5512"/>
<dbReference type="AlphaFoldDB" id="A0A1B1KBB4"/>
<evidence type="ECO:0000313" key="1">
    <source>
        <dbReference type="EMBL" id="ANS29907.1"/>
    </source>
</evidence>
<reference evidence="1 2" key="1">
    <citation type="submission" date="2014-07" db="EMBL/GenBank/DDBJ databases">
        <authorList>
            <person name="Zhang J.E."/>
            <person name="Yang H."/>
            <person name="Guo J."/>
            <person name="Deng Z."/>
            <person name="Luo H."/>
            <person name="Luo M."/>
            <person name="Zhao B."/>
        </authorList>
    </citation>
    <scope>NUCLEOTIDE SEQUENCE [LARGE SCALE GENOMIC DNA]</scope>
    <source>
        <strain evidence="1 2">1CP</strain>
    </source>
</reference>
<organism evidence="1 2">
    <name type="scientific">Rhodococcus opacus</name>
    <name type="common">Nocardia opaca</name>
    <dbReference type="NCBI Taxonomy" id="37919"/>
    <lineage>
        <taxon>Bacteria</taxon>
        <taxon>Bacillati</taxon>
        <taxon>Actinomycetota</taxon>
        <taxon>Actinomycetes</taxon>
        <taxon>Mycobacteriales</taxon>
        <taxon>Nocardiaceae</taxon>
        <taxon>Rhodococcus</taxon>
    </lineage>
</organism>